<keyword evidence="11 19" id="KW-1133">Transmembrane helix</keyword>
<comment type="similarity">
    <text evidence="2">Belongs to the Ca(2+):cation antiporter (CaCA) (TC 2.A.19) family. SLC8 subfamily.</text>
</comment>
<accession>A0A0G4EGG7</accession>
<dbReference type="InterPro" id="IPR003644">
    <property type="entry name" value="Calx_beta"/>
</dbReference>
<feature type="domain" description="Calx-beta" evidence="20">
    <location>
        <begin position="671"/>
        <end position="770"/>
    </location>
</feature>
<evidence type="ECO:0000256" key="15">
    <source>
        <dbReference type="ARBA" id="ARBA00023180"/>
    </source>
</evidence>
<gene>
    <name evidence="21" type="ORF">Vbra_11600</name>
</gene>
<evidence type="ECO:0000256" key="13">
    <source>
        <dbReference type="ARBA" id="ARBA00023065"/>
    </source>
</evidence>
<dbReference type="SMART" id="SM00237">
    <property type="entry name" value="Calx_beta"/>
    <property type="match status" value="2"/>
</dbReference>
<evidence type="ECO:0000256" key="8">
    <source>
        <dbReference type="ARBA" id="ARBA00022737"/>
    </source>
</evidence>
<feature type="region of interest" description="Disordered" evidence="18">
    <location>
        <begin position="608"/>
        <end position="631"/>
    </location>
</feature>
<dbReference type="InParanoid" id="A0A0G4EGG7"/>
<sequence>MDSTECPEGIFLPVFGDAEQRWPNALRAVLYLAGNIYMFLGIAIVADIFMGSIEVITSSLRPVVKEVAPGYKRRFHVKVWNDTVANLTLMALGSSAPEILLSVIEIYSREFYTGQLGPSTIVGSAAFNLLVISAVCIMSIPAGEIRKIKDVGVYAVTASASIFAYLWLLIILKGSSPDVVEPWEGVLTFIFFPMLVTLAFMADKGYFTLWLPTRRNAGKKALAETVAEPTDEAAADVLAEVAVSFKEKQKKVGFVGRNAQQRDSDQCSVGSVNTQYTTDDHTSAAAFASTSDIEHLFARRAVTTDTKDLLPIIEEDTTQEPIVAHFESLRRPPSSLHDEGANLGAAATHNYLSYRRESIRRMTGGKKHAVLPPEAPKERTVLSLDQVAECVWAFGLFSTDESSEFTSASDVSRIAHVLEMPKGQDIANDCLQLSRSSATDRAKAEDSMVSLRSFLQTVRERQLMSKCTGHSWKGLFDVMAQGGNDLNAVTAFKGLVGPSTAASLYRTCFTDNGKPFPSYEDAKKAFNTKKVHSIYFAQPSLRVSSDVPTAKVKVKRRSKNLSETVGCSLFTKALTAKPGRDFVPIPCGTLSFNPGDDLVEVEVHIPTHAPSSPLHSAPKTQERTEGPTAGSNYIMGPDGDHAPSFQVVLAEASEAPPGSMVMAGSHTRCTVTVERPEVSAESVFAFLQDTVYIREDAGIATFAVHRFGGCEGYLSCHYHTEDGTAKSGMDYEPIEGELCFAPGECIKHLFVPIIDDPNYELAETFRVIITDAEGGATFDPTQDGFSDRCIAVCHILSEDRMHVWSPVDMLTYVGCNIDALRSARREWKESFISNLYCNGSPEDQAEASCVDWILHIIAFPWKMIFSVTCPPTSIANGYLCFVTSLAMIGLVTAIVQDLSSFFGCVVGVPDEITAISIVALGTSLPDTFASKAAAQKDPYADASIGNITGSNSVNVFLGLGLPWMIASFVWSARGSTAKWKEEYPDIAEKYPDGAFAVPAGSLGFSVMVFTILALACIVLLAVRRSKLGGELGGPKVSKLTGAAILVSFWVAYLALSSLKSTDTLPEEFDV</sequence>
<dbReference type="EMBL" id="CDMY01000220">
    <property type="protein sequence ID" value="CEL94509.1"/>
    <property type="molecule type" value="Genomic_DNA"/>
</dbReference>
<keyword evidence="10" id="KW-0112">Calmodulin-binding</keyword>
<keyword evidence="3" id="KW-0813">Transport</keyword>
<keyword evidence="8" id="KW-0677">Repeat</keyword>
<keyword evidence="4" id="KW-1003">Cell membrane</keyword>
<dbReference type="SUPFAM" id="SSF141072">
    <property type="entry name" value="CalX-like"/>
    <property type="match status" value="2"/>
</dbReference>
<dbReference type="Proteomes" id="UP000041254">
    <property type="component" value="Unassembled WGS sequence"/>
</dbReference>
<evidence type="ECO:0000256" key="19">
    <source>
        <dbReference type="SAM" id="Phobius"/>
    </source>
</evidence>
<evidence type="ECO:0000256" key="4">
    <source>
        <dbReference type="ARBA" id="ARBA00022475"/>
    </source>
</evidence>
<dbReference type="PANTHER" id="PTHR11878">
    <property type="entry name" value="SODIUM/CALCIUM EXCHANGER"/>
    <property type="match status" value="1"/>
</dbReference>
<comment type="catalytic activity">
    <reaction evidence="17">
        <text>Ca(2+)(in) + 3 Na(+)(out) = Ca(2+)(out) + 3 Na(+)(in)</text>
        <dbReference type="Rhea" id="RHEA:69955"/>
        <dbReference type="ChEBI" id="CHEBI:29101"/>
        <dbReference type="ChEBI" id="CHEBI:29108"/>
    </reaction>
</comment>
<comment type="subcellular location">
    <subcellularLocation>
        <location evidence="1">Cell membrane</location>
        <topology evidence="1">Multi-pass membrane protein</topology>
    </subcellularLocation>
</comment>
<dbReference type="Gene3D" id="1.20.1420.30">
    <property type="entry name" value="NCX, central ion-binding region"/>
    <property type="match status" value="2"/>
</dbReference>
<dbReference type="PRINTS" id="PR01259">
    <property type="entry name" value="NACAEXCHNGR"/>
</dbReference>
<evidence type="ECO:0000256" key="6">
    <source>
        <dbReference type="ARBA" id="ARBA00022723"/>
    </source>
</evidence>
<evidence type="ECO:0000256" key="11">
    <source>
        <dbReference type="ARBA" id="ARBA00022989"/>
    </source>
</evidence>
<keyword evidence="16" id="KW-0739">Sodium transport</keyword>
<evidence type="ECO:0000256" key="5">
    <source>
        <dbReference type="ARBA" id="ARBA00022692"/>
    </source>
</evidence>
<dbReference type="InterPro" id="IPR004836">
    <property type="entry name" value="Na_Ca_Ex"/>
</dbReference>
<keyword evidence="6" id="KW-0479">Metal-binding</keyword>
<dbReference type="VEuPathDB" id="CryptoDB:Vbra_11600"/>
<keyword evidence="22" id="KW-1185">Reference proteome</keyword>
<dbReference type="GO" id="GO:0007154">
    <property type="term" value="P:cell communication"/>
    <property type="evidence" value="ECO:0007669"/>
    <property type="project" value="InterPro"/>
</dbReference>
<evidence type="ECO:0000256" key="10">
    <source>
        <dbReference type="ARBA" id="ARBA00022860"/>
    </source>
</evidence>
<dbReference type="InterPro" id="IPR038081">
    <property type="entry name" value="CalX-like_sf"/>
</dbReference>
<dbReference type="OrthoDB" id="420409at2759"/>
<dbReference type="Pfam" id="PF03160">
    <property type="entry name" value="Calx-beta"/>
    <property type="match status" value="2"/>
</dbReference>
<evidence type="ECO:0000256" key="12">
    <source>
        <dbReference type="ARBA" id="ARBA00023053"/>
    </source>
</evidence>
<evidence type="ECO:0000256" key="9">
    <source>
        <dbReference type="ARBA" id="ARBA00022837"/>
    </source>
</evidence>
<dbReference type="InterPro" id="IPR051171">
    <property type="entry name" value="CaCA"/>
</dbReference>
<evidence type="ECO:0000256" key="14">
    <source>
        <dbReference type="ARBA" id="ARBA00023136"/>
    </source>
</evidence>
<evidence type="ECO:0000256" key="18">
    <source>
        <dbReference type="SAM" id="MobiDB-lite"/>
    </source>
</evidence>
<dbReference type="InterPro" id="IPR044880">
    <property type="entry name" value="NCX_ion-bd_dom_sf"/>
</dbReference>
<keyword evidence="7" id="KW-0732">Signal</keyword>
<dbReference type="PANTHER" id="PTHR11878:SF65">
    <property type="entry name" value="NA_CA-EXCHANGE PROTEIN, ISOFORM G"/>
    <property type="match status" value="1"/>
</dbReference>
<dbReference type="InterPro" id="IPR004837">
    <property type="entry name" value="NaCa_Exmemb"/>
</dbReference>
<dbReference type="GO" id="GO:0005516">
    <property type="term" value="F:calmodulin binding"/>
    <property type="evidence" value="ECO:0007669"/>
    <property type="project" value="UniProtKB-KW"/>
</dbReference>
<evidence type="ECO:0000313" key="22">
    <source>
        <dbReference type="Proteomes" id="UP000041254"/>
    </source>
</evidence>
<keyword evidence="14 19" id="KW-0472">Membrane</keyword>
<feature type="transmembrane region" description="Helical" evidence="19">
    <location>
        <begin position="116"/>
        <end position="139"/>
    </location>
</feature>
<evidence type="ECO:0000256" key="1">
    <source>
        <dbReference type="ARBA" id="ARBA00004651"/>
    </source>
</evidence>
<evidence type="ECO:0000313" key="21">
    <source>
        <dbReference type="EMBL" id="CEL94509.1"/>
    </source>
</evidence>
<dbReference type="STRING" id="1169540.A0A0G4EGG7"/>
<proteinExistence type="inferred from homology"/>
<evidence type="ECO:0000256" key="7">
    <source>
        <dbReference type="ARBA" id="ARBA00022729"/>
    </source>
</evidence>
<evidence type="ECO:0000256" key="17">
    <source>
        <dbReference type="ARBA" id="ARBA00033667"/>
    </source>
</evidence>
<name>A0A0G4EGG7_VITBC</name>
<protein>
    <recommendedName>
        <fullName evidence="20">Calx-beta domain-containing protein</fullName>
    </recommendedName>
</protein>
<dbReference type="Gene3D" id="2.60.40.2030">
    <property type="match status" value="2"/>
</dbReference>
<dbReference type="GO" id="GO:0005886">
    <property type="term" value="C:plasma membrane"/>
    <property type="evidence" value="ECO:0007669"/>
    <property type="project" value="UniProtKB-SubCell"/>
</dbReference>
<feature type="domain" description="Calx-beta" evidence="20">
    <location>
        <begin position="521"/>
        <end position="650"/>
    </location>
</feature>
<reference evidence="21 22" key="1">
    <citation type="submission" date="2014-11" db="EMBL/GenBank/DDBJ databases">
        <authorList>
            <person name="Zhu J."/>
            <person name="Qi W."/>
            <person name="Song R."/>
        </authorList>
    </citation>
    <scope>NUCLEOTIDE SEQUENCE [LARGE SCALE GENOMIC DNA]</scope>
</reference>
<dbReference type="Pfam" id="PF01699">
    <property type="entry name" value="Na_Ca_ex"/>
    <property type="match status" value="2"/>
</dbReference>
<evidence type="ECO:0000259" key="20">
    <source>
        <dbReference type="SMART" id="SM00237"/>
    </source>
</evidence>
<organism evidence="21 22">
    <name type="scientific">Vitrella brassicaformis (strain CCMP3155)</name>
    <dbReference type="NCBI Taxonomy" id="1169540"/>
    <lineage>
        <taxon>Eukaryota</taxon>
        <taxon>Sar</taxon>
        <taxon>Alveolata</taxon>
        <taxon>Colpodellida</taxon>
        <taxon>Vitrellaceae</taxon>
        <taxon>Vitrella</taxon>
    </lineage>
</organism>
<feature type="transmembrane region" description="Helical" evidence="19">
    <location>
        <begin position="28"/>
        <end position="50"/>
    </location>
</feature>
<feature type="transmembrane region" description="Helical" evidence="19">
    <location>
        <begin position="1039"/>
        <end position="1058"/>
    </location>
</feature>
<feature type="transmembrane region" description="Helical" evidence="19">
    <location>
        <begin position="993"/>
        <end position="1019"/>
    </location>
</feature>
<keyword evidence="12" id="KW-0915">Sodium</keyword>
<dbReference type="GO" id="GO:0005432">
    <property type="term" value="F:calcium:sodium antiporter activity"/>
    <property type="evidence" value="ECO:0007669"/>
    <property type="project" value="InterPro"/>
</dbReference>
<evidence type="ECO:0000256" key="2">
    <source>
        <dbReference type="ARBA" id="ARBA00007489"/>
    </source>
</evidence>
<keyword evidence="13" id="KW-0406">Ion transport</keyword>
<dbReference type="AlphaFoldDB" id="A0A0G4EGG7"/>
<feature type="transmembrane region" description="Helical" evidence="19">
    <location>
        <begin position="151"/>
        <end position="170"/>
    </location>
</feature>
<keyword evidence="5 19" id="KW-0812">Transmembrane</keyword>
<evidence type="ECO:0000256" key="3">
    <source>
        <dbReference type="ARBA" id="ARBA00022448"/>
    </source>
</evidence>
<feature type="transmembrane region" description="Helical" evidence="19">
    <location>
        <begin position="190"/>
        <end position="211"/>
    </location>
</feature>
<keyword evidence="15" id="KW-0325">Glycoprotein</keyword>
<evidence type="ECO:0000256" key="16">
    <source>
        <dbReference type="ARBA" id="ARBA00023201"/>
    </source>
</evidence>
<keyword evidence="9" id="KW-0106">Calcium</keyword>
<dbReference type="GO" id="GO:0046872">
    <property type="term" value="F:metal ion binding"/>
    <property type="evidence" value="ECO:0007669"/>
    <property type="project" value="UniProtKB-KW"/>
</dbReference>